<reference evidence="3" key="2">
    <citation type="submission" date="2023-06" db="EMBL/GenBank/DDBJ databases">
        <authorList>
            <consortium name="Lawrence Berkeley National Laboratory"/>
            <person name="Haridas S."/>
            <person name="Hensen N."/>
            <person name="Bonometti L."/>
            <person name="Westerberg I."/>
            <person name="Brannstrom I.O."/>
            <person name="Guillou S."/>
            <person name="Cros-Aarteil S."/>
            <person name="Calhoun S."/>
            <person name="Kuo A."/>
            <person name="Mondo S."/>
            <person name="Pangilinan J."/>
            <person name="Riley R."/>
            <person name="Labutti K."/>
            <person name="Andreopoulos B."/>
            <person name="Lipzen A."/>
            <person name="Chen C."/>
            <person name="Yanf M."/>
            <person name="Daum C."/>
            <person name="Ng V."/>
            <person name="Clum A."/>
            <person name="Steindorff A."/>
            <person name="Ohm R."/>
            <person name="Martin F."/>
            <person name="Silar P."/>
            <person name="Natvig D."/>
            <person name="Lalanne C."/>
            <person name="Gautier V."/>
            <person name="Ament-Velasquez S.L."/>
            <person name="Kruys A."/>
            <person name="Hutchinson M.I."/>
            <person name="Powell A.J."/>
            <person name="Barry K."/>
            <person name="Miller A.N."/>
            <person name="Grigoriev I.V."/>
            <person name="Debuchy R."/>
            <person name="Gladieux P."/>
            <person name="Thoren M.H."/>
            <person name="Johannesson H."/>
        </authorList>
    </citation>
    <scope>NUCLEOTIDE SEQUENCE</scope>
    <source>
        <strain evidence="3">CBS 958.72</strain>
    </source>
</reference>
<dbReference type="EMBL" id="JAULSN010000003">
    <property type="protein sequence ID" value="KAK3376916.1"/>
    <property type="molecule type" value="Genomic_DNA"/>
</dbReference>
<evidence type="ECO:0000313" key="4">
    <source>
        <dbReference type="Proteomes" id="UP001287356"/>
    </source>
</evidence>
<keyword evidence="1" id="KW-0175">Coiled coil</keyword>
<evidence type="ECO:0000256" key="2">
    <source>
        <dbReference type="SAM" id="MobiDB-lite"/>
    </source>
</evidence>
<feature type="compositionally biased region" description="Polar residues" evidence="2">
    <location>
        <begin position="306"/>
        <end position="325"/>
    </location>
</feature>
<dbReference type="Proteomes" id="UP001287356">
    <property type="component" value="Unassembled WGS sequence"/>
</dbReference>
<dbReference type="PANTHER" id="PTHR48125:SF12">
    <property type="entry name" value="AT HOOK TRANSCRIPTION FACTOR FAMILY-RELATED"/>
    <property type="match status" value="1"/>
</dbReference>
<dbReference type="PANTHER" id="PTHR48125">
    <property type="entry name" value="LP07818P1"/>
    <property type="match status" value="1"/>
</dbReference>
<comment type="caution">
    <text evidence="3">The sequence shown here is derived from an EMBL/GenBank/DDBJ whole genome shotgun (WGS) entry which is preliminary data.</text>
</comment>
<organism evidence="3 4">
    <name type="scientific">Lasiosphaeria ovina</name>
    <dbReference type="NCBI Taxonomy" id="92902"/>
    <lineage>
        <taxon>Eukaryota</taxon>
        <taxon>Fungi</taxon>
        <taxon>Dikarya</taxon>
        <taxon>Ascomycota</taxon>
        <taxon>Pezizomycotina</taxon>
        <taxon>Sordariomycetes</taxon>
        <taxon>Sordariomycetidae</taxon>
        <taxon>Sordariales</taxon>
        <taxon>Lasiosphaeriaceae</taxon>
        <taxon>Lasiosphaeria</taxon>
    </lineage>
</organism>
<name>A0AAE0NAL6_9PEZI</name>
<keyword evidence="4" id="KW-1185">Reference proteome</keyword>
<proteinExistence type="predicted"/>
<feature type="coiled-coil region" evidence="1">
    <location>
        <begin position="343"/>
        <end position="370"/>
    </location>
</feature>
<sequence>MAMHLKHRKEPIMLFGFDFKVQHERVDFNHVWAAAFLSSRFTNDEVAQQVFNGDTAKIREAKYGNNIAVLFRGLHHCRQYYDHPAFWQAIARGMNTNLELVRKTAHVLSDARRFLRDAGRPGSTRSDTVRAADAWIDFLSANPAARLRLSPSTDDRNVIRFSEYYFRSLEHTMVNASSIPTRGHPQLPPIRDSITPDTKCDRDASKPAPKPQVDSPKPARHIMSPPKLSIKTEALASTTDKISKDGNQRIDAQASRKRSPPPLDASQEPAPKRVQHAQLSGDTPAEAPQPTKAPPAAPIPEEQPQNHPEQTPTLASAKQASSWSNMNSNQIAENSPVSLTARGAELRERLAVLEKKLAESQDQLKVTSMKNIESKVSELQAETKKGLVTTMDSMHAVAEAMVNMREGISGPGSSVINTVNAIKEDIPNAHSSIIETMNSFKEEVSGSHLGIIEAVNAIKGEVSRPHQSMVDAMNTFKEEMSGSDSRITKALLQPIQTMTETCNSLRHEVAELKPQQSQASAQSPASQIQSQMVELLQEQSVQLKKLGLEMERVQAKLASSAHANPANQTPIKAATPPIPAAINVAFAKPAHATAGLEDTKPKPVASPPIQPMRSTFTYPASAPSPLANPAVAKPALSRPVPKDLLQAMEAAEKDLKHHVKSIQKFYYQLDSSLQNRRATEKAADLLLALEQALEHAEVGQKQLQG</sequence>
<feature type="region of interest" description="Disordered" evidence="2">
    <location>
        <begin position="177"/>
        <end position="325"/>
    </location>
</feature>
<dbReference type="AlphaFoldDB" id="A0AAE0NAL6"/>
<reference evidence="3" key="1">
    <citation type="journal article" date="2023" name="Mol. Phylogenet. Evol.">
        <title>Genome-scale phylogeny and comparative genomics of the fungal order Sordariales.</title>
        <authorList>
            <person name="Hensen N."/>
            <person name="Bonometti L."/>
            <person name="Westerberg I."/>
            <person name="Brannstrom I.O."/>
            <person name="Guillou S."/>
            <person name="Cros-Aarteil S."/>
            <person name="Calhoun S."/>
            <person name="Haridas S."/>
            <person name="Kuo A."/>
            <person name="Mondo S."/>
            <person name="Pangilinan J."/>
            <person name="Riley R."/>
            <person name="LaButti K."/>
            <person name="Andreopoulos B."/>
            <person name="Lipzen A."/>
            <person name="Chen C."/>
            <person name="Yan M."/>
            <person name="Daum C."/>
            <person name="Ng V."/>
            <person name="Clum A."/>
            <person name="Steindorff A."/>
            <person name="Ohm R.A."/>
            <person name="Martin F."/>
            <person name="Silar P."/>
            <person name="Natvig D.O."/>
            <person name="Lalanne C."/>
            <person name="Gautier V."/>
            <person name="Ament-Velasquez S.L."/>
            <person name="Kruys A."/>
            <person name="Hutchinson M.I."/>
            <person name="Powell A.J."/>
            <person name="Barry K."/>
            <person name="Miller A.N."/>
            <person name="Grigoriev I.V."/>
            <person name="Debuchy R."/>
            <person name="Gladieux P."/>
            <person name="Hiltunen Thoren M."/>
            <person name="Johannesson H."/>
        </authorList>
    </citation>
    <scope>NUCLEOTIDE SEQUENCE</scope>
    <source>
        <strain evidence="3">CBS 958.72</strain>
    </source>
</reference>
<evidence type="ECO:0000256" key="1">
    <source>
        <dbReference type="SAM" id="Coils"/>
    </source>
</evidence>
<evidence type="ECO:0000313" key="3">
    <source>
        <dbReference type="EMBL" id="KAK3376916.1"/>
    </source>
</evidence>
<protein>
    <submittedName>
        <fullName evidence="3">Uncharacterized protein</fullName>
    </submittedName>
</protein>
<gene>
    <name evidence="3" type="ORF">B0T24DRAFT_620081</name>
</gene>
<accession>A0AAE0NAL6</accession>